<dbReference type="GO" id="GO:0016493">
    <property type="term" value="F:C-C chemokine receptor activity"/>
    <property type="evidence" value="ECO:0007669"/>
    <property type="project" value="TreeGrafter"/>
</dbReference>
<evidence type="ECO:0000256" key="3">
    <source>
        <dbReference type="ARBA" id="ARBA00022989"/>
    </source>
</evidence>
<protein>
    <recommendedName>
        <fullName evidence="10">G-protein coupled receptors family 1 profile domain-containing protein</fullName>
    </recommendedName>
</protein>
<dbReference type="GO" id="GO:0007204">
    <property type="term" value="P:positive regulation of cytosolic calcium ion concentration"/>
    <property type="evidence" value="ECO:0007669"/>
    <property type="project" value="TreeGrafter"/>
</dbReference>
<dbReference type="PANTHER" id="PTHR10489">
    <property type="entry name" value="CELL ADHESION MOLECULE"/>
    <property type="match status" value="1"/>
</dbReference>
<feature type="transmembrane region" description="Helical" evidence="9">
    <location>
        <begin position="173"/>
        <end position="192"/>
    </location>
</feature>
<name>A0A8C8F501_ONCTS</name>
<dbReference type="GO" id="GO:0019957">
    <property type="term" value="F:C-C chemokine binding"/>
    <property type="evidence" value="ECO:0007669"/>
    <property type="project" value="TreeGrafter"/>
</dbReference>
<feature type="transmembrane region" description="Helical" evidence="9">
    <location>
        <begin position="54"/>
        <end position="74"/>
    </location>
</feature>
<keyword evidence="3 9" id="KW-1133">Transmembrane helix</keyword>
<dbReference type="GO" id="GO:0009897">
    <property type="term" value="C:external side of plasma membrane"/>
    <property type="evidence" value="ECO:0007669"/>
    <property type="project" value="TreeGrafter"/>
</dbReference>
<reference evidence="11" key="1">
    <citation type="submission" date="2025-08" db="UniProtKB">
        <authorList>
            <consortium name="Ensembl"/>
        </authorList>
    </citation>
    <scope>IDENTIFICATION</scope>
</reference>
<feature type="transmembrane region" description="Helical" evidence="9">
    <location>
        <begin position="266"/>
        <end position="283"/>
    </location>
</feature>
<dbReference type="RefSeq" id="XP_024259205.2">
    <property type="nucleotide sequence ID" value="XM_024403437.2"/>
</dbReference>
<evidence type="ECO:0000256" key="9">
    <source>
        <dbReference type="SAM" id="Phobius"/>
    </source>
</evidence>
<keyword evidence="12" id="KW-1185">Reference proteome</keyword>
<evidence type="ECO:0000313" key="12">
    <source>
        <dbReference type="Proteomes" id="UP000694402"/>
    </source>
</evidence>
<gene>
    <name evidence="11" type="primary">LOC112235051</name>
</gene>
<dbReference type="PANTHER" id="PTHR10489:SF947">
    <property type="entry name" value="C-X-C CHEMOKINE RECEPTOR TYPE 3-2"/>
    <property type="match status" value="1"/>
</dbReference>
<feature type="transmembrane region" description="Helical" evidence="9">
    <location>
        <begin position="225"/>
        <end position="246"/>
    </location>
</feature>
<evidence type="ECO:0000313" key="11">
    <source>
        <dbReference type="Ensembl" id="ENSOTSP00005029487.2"/>
    </source>
</evidence>
<keyword evidence="5 9" id="KW-0472">Membrane</keyword>
<dbReference type="Pfam" id="PF00001">
    <property type="entry name" value="7tm_1"/>
    <property type="match status" value="1"/>
</dbReference>
<dbReference type="Proteomes" id="UP000694402">
    <property type="component" value="Unassembled WGS sequence"/>
</dbReference>
<dbReference type="Ensembl" id="ENSOTST00005031883.2">
    <property type="protein sequence ID" value="ENSOTSP00005029487.2"/>
    <property type="gene ID" value="ENSOTSG00005013842.2"/>
</dbReference>
<feature type="compositionally biased region" description="Polar residues" evidence="8">
    <location>
        <begin position="369"/>
        <end position="388"/>
    </location>
</feature>
<evidence type="ECO:0000256" key="6">
    <source>
        <dbReference type="ARBA" id="ARBA00023170"/>
    </source>
</evidence>
<evidence type="ECO:0000256" key="2">
    <source>
        <dbReference type="ARBA" id="ARBA00022692"/>
    </source>
</evidence>
<dbReference type="GO" id="GO:0019722">
    <property type="term" value="P:calcium-mediated signaling"/>
    <property type="evidence" value="ECO:0007669"/>
    <property type="project" value="TreeGrafter"/>
</dbReference>
<dbReference type="AlphaFoldDB" id="A0A8C8F501"/>
<dbReference type="KEGG" id="otw:112235051"/>
<proteinExistence type="predicted"/>
<dbReference type="GeneTree" id="ENSGT01050000244848"/>
<keyword evidence="4" id="KW-0297">G-protein coupled receptor</keyword>
<evidence type="ECO:0000256" key="7">
    <source>
        <dbReference type="ARBA" id="ARBA00023224"/>
    </source>
</evidence>
<dbReference type="InterPro" id="IPR050119">
    <property type="entry name" value="CCR1-9-like"/>
</dbReference>
<dbReference type="InterPro" id="IPR000276">
    <property type="entry name" value="GPCR_Rhodpsn"/>
</dbReference>
<dbReference type="GeneID" id="112235051"/>
<dbReference type="InterPro" id="IPR017452">
    <property type="entry name" value="GPCR_Rhodpsn_7TM"/>
</dbReference>
<evidence type="ECO:0000256" key="8">
    <source>
        <dbReference type="SAM" id="MobiDB-lite"/>
    </source>
</evidence>
<dbReference type="SUPFAM" id="SSF81321">
    <property type="entry name" value="Family A G protein-coupled receptor-like"/>
    <property type="match status" value="1"/>
</dbReference>
<evidence type="ECO:0000256" key="4">
    <source>
        <dbReference type="ARBA" id="ARBA00023040"/>
    </source>
</evidence>
<feature type="transmembrane region" description="Helical" evidence="9">
    <location>
        <begin position="94"/>
        <end position="113"/>
    </location>
</feature>
<organism evidence="11 12">
    <name type="scientific">Oncorhynchus tshawytscha</name>
    <name type="common">Chinook salmon</name>
    <name type="synonym">Salmo tshawytscha</name>
    <dbReference type="NCBI Taxonomy" id="74940"/>
    <lineage>
        <taxon>Eukaryota</taxon>
        <taxon>Metazoa</taxon>
        <taxon>Chordata</taxon>
        <taxon>Craniata</taxon>
        <taxon>Vertebrata</taxon>
        <taxon>Euteleostomi</taxon>
        <taxon>Actinopterygii</taxon>
        <taxon>Neopterygii</taxon>
        <taxon>Teleostei</taxon>
        <taxon>Protacanthopterygii</taxon>
        <taxon>Salmoniformes</taxon>
        <taxon>Salmonidae</taxon>
        <taxon>Salmoninae</taxon>
        <taxon>Oncorhynchus</taxon>
    </lineage>
</organism>
<reference evidence="11" key="2">
    <citation type="submission" date="2025-09" db="UniProtKB">
        <authorList>
            <consortium name="Ensembl"/>
        </authorList>
    </citation>
    <scope>IDENTIFICATION</scope>
</reference>
<evidence type="ECO:0000256" key="1">
    <source>
        <dbReference type="ARBA" id="ARBA00004370"/>
    </source>
</evidence>
<sequence length="388" mass="42948">MLQEIIGSSRLKTIISQIYEDNYSFSPETGSSQSSGVPCNQDGIMDFTRSYSPVVYSLVFVLALVGNILVLCVLMRYRTSQTGGACSFSLTDTFLLHLAVSDLLLALTLPLFAVQWSHLWLFGVAACKISGALFSLNRYSGILFLACISFDRYLAIVHAVSTGWKRNTCHAQIACALIWTVCFGLSGVDIAFRQVVEVEVGRSGDHQGLLVCQTVFPHSSVQWKVGMPLVNLVLGFGLPLLVMLYCYIRIFRSLCNASRRQKRKSLHLIVSLVSMFVLCWAPYNSFQLAESLKKLGVISGGCQFGRTVDIGILVSESMGLSHCALNPLLYGFVGVKFRRELTRMCKGLLGQRFYPGMNRWGGQRKTRRTTGSFSSVESENTSHFSVMA</sequence>
<dbReference type="GO" id="GO:0060326">
    <property type="term" value="P:cell chemotaxis"/>
    <property type="evidence" value="ECO:0007669"/>
    <property type="project" value="TreeGrafter"/>
</dbReference>
<keyword evidence="2 9" id="KW-0812">Transmembrane</keyword>
<dbReference type="PROSITE" id="PS50262">
    <property type="entry name" value="G_PROTEIN_RECEP_F1_2"/>
    <property type="match status" value="1"/>
</dbReference>
<comment type="subcellular location">
    <subcellularLocation>
        <location evidence="1">Membrane</location>
    </subcellularLocation>
</comment>
<evidence type="ECO:0000256" key="5">
    <source>
        <dbReference type="ARBA" id="ARBA00023136"/>
    </source>
</evidence>
<dbReference type="CDD" id="cd14984">
    <property type="entry name" value="7tmA_Chemokine_R"/>
    <property type="match status" value="1"/>
</dbReference>
<dbReference type="GO" id="GO:0006955">
    <property type="term" value="P:immune response"/>
    <property type="evidence" value="ECO:0007669"/>
    <property type="project" value="TreeGrafter"/>
</dbReference>
<accession>A0A8C8F501</accession>
<keyword evidence="6" id="KW-0675">Receptor</keyword>
<feature type="domain" description="G-protein coupled receptors family 1 profile" evidence="10">
    <location>
        <begin position="66"/>
        <end position="330"/>
    </location>
</feature>
<feature type="region of interest" description="Disordered" evidence="8">
    <location>
        <begin position="361"/>
        <end position="388"/>
    </location>
</feature>
<keyword evidence="7" id="KW-0807">Transducer</keyword>
<dbReference type="PROSITE" id="PS00237">
    <property type="entry name" value="G_PROTEIN_RECEP_F1_1"/>
    <property type="match status" value="1"/>
</dbReference>
<evidence type="ECO:0000259" key="10">
    <source>
        <dbReference type="PROSITE" id="PS50262"/>
    </source>
</evidence>